<gene>
    <name evidence="3" type="ORF">J437_LFUL002164</name>
</gene>
<name>A0A8K0JXL2_LADFU</name>
<sequence length="324" mass="36832">MSGAAESICNDENINSSDSVSHCSIGHSSCNMKAKEVLEEFKKLYESRIKRIDQEGPNSLELKVKVLEEWVQELYKQNAMLVDAAEELEREACERVALLESRLKCSARAARESTLRLQQFESQALEASAKRVKAETSSLISGDLSSSISLDHSRKTSLLEQDVNKDSIIARLETEVTRLSQELALCESAQEINRLGISINERNEDAREARDVLTNEVAQKHDQVLLLRSENEKLEEDLHKASMQTRFKDDIIKEMRQEIRAARAKVAALEYHIECHNMECHNVKSCRYHNEKSTYPSAEKHDLQSSPQKISSSQETTTHRHANH</sequence>
<dbReference type="AlphaFoldDB" id="A0A8K0JXL2"/>
<proteinExistence type="predicted"/>
<evidence type="ECO:0000313" key="3">
    <source>
        <dbReference type="EMBL" id="KAG8224560.1"/>
    </source>
</evidence>
<comment type="caution">
    <text evidence="3">The sequence shown here is derived from an EMBL/GenBank/DDBJ whole genome shotgun (WGS) entry which is preliminary data.</text>
</comment>
<feature type="compositionally biased region" description="Polar residues" evidence="2">
    <location>
        <begin position="304"/>
        <end position="316"/>
    </location>
</feature>
<evidence type="ECO:0000256" key="1">
    <source>
        <dbReference type="SAM" id="Coils"/>
    </source>
</evidence>
<accession>A0A8K0JXL2</accession>
<evidence type="ECO:0000256" key="2">
    <source>
        <dbReference type="SAM" id="MobiDB-lite"/>
    </source>
</evidence>
<reference evidence="3" key="1">
    <citation type="submission" date="2013-04" db="EMBL/GenBank/DDBJ databases">
        <authorList>
            <person name="Qu J."/>
            <person name="Murali S.C."/>
            <person name="Bandaranaike D."/>
            <person name="Bellair M."/>
            <person name="Blankenburg K."/>
            <person name="Chao H."/>
            <person name="Dinh H."/>
            <person name="Doddapaneni H."/>
            <person name="Downs B."/>
            <person name="Dugan-Rocha S."/>
            <person name="Elkadiri S."/>
            <person name="Gnanaolivu R.D."/>
            <person name="Hernandez B."/>
            <person name="Javaid M."/>
            <person name="Jayaseelan J.C."/>
            <person name="Lee S."/>
            <person name="Li M."/>
            <person name="Ming W."/>
            <person name="Munidasa M."/>
            <person name="Muniz J."/>
            <person name="Nguyen L."/>
            <person name="Ongeri F."/>
            <person name="Osuji N."/>
            <person name="Pu L.-L."/>
            <person name="Puazo M."/>
            <person name="Qu C."/>
            <person name="Quiroz J."/>
            <person name="Raj R."/>
            <person name="Weissenberger G."/>
            <person name="Xin Y."/>
            <person name="Zou X."/>
            <person name="Han Y."/>
            <person name="Richards S."/>
            <person name="Worley K."/>
            <person name="Muzny D."/>
            <person name="Gibbs R."/>
        </authorList>
    </citation>
    <scope>NUCLEOTIDE SEQUENCE</scope>
    <source>
        <strain evidence="3">Sampled in the wild</strain>
    </source>
</reference>
<dbReference type="OrthoDB" id="6350415at2759"/>
<feature type="region of interest" description="Disordered" evidence="2">
    <location>
        <begin position="297"/>
        <end position="324"/>
    </location>
</feature>
<keyword evidence="4" id="KW-1185">Reference proteome</keyword>
<evidence type="ECO:0000313" key="4">
    <source>
        <dbReference type="Proteomes" id="UP000792457"/>
    </source>
</evidence>
<protein>
    <submittedName>
        <fullName evidence="3">Uncharacterized protein</fullName>
    </submittedName>
</protein>
<reference evidence="3" key="2">
    <citation type="submission" date="2017-10" db="EMBL/GenBank/DDBJ databases">
        <title>Ladona fulva Genome sequencing and assembly.</title>
        <authorList>
            <person name="Murali S."/>
            <person name="Richards S."/>
            <person name="Bandaranaike D."/>
            <person name="Bellair M."/>
            <person name="Blankenburg K."/>
            <person name="Chao H."/>
            <person name="Dinh H."/>
            <person name="Doddapaneni H."/>
            <person name="Dugan-Rocha S."/>
            <person name="Elkadiri S."/>
            <person name="Gnanaolivu R."/>
            <person name="Hernandez B."/>
            <person name="Skinner E."/>
            <person name="Javaid M."/>
            <person name="Lee S."/>
            <person name="Li M."/>
            <person name="Ming W."/>
            <person name="Munidasa M."/>
            <person name="Muniz J."/>
            <person name="Nguyen L."/>
            <person name="Hughes D."/>
            <person name="Osuji N."/>
            <person name="Pu L.-L."/>
            <person name="Puazo M."/>
            <person name="Qu C."/>
            <person name="Quiroz J."/>
            <person name="Raj R."/>
            <person name="Weissenberger G."/>
            <person name="Xin Y."/>
            <person name="Zou X."/>
            <person name="Han Y."/>
            <person name="Worley K."/>
            <person name="Muzny D."/>
            <person name="Gibbs R."/>
        </authorList>
    </citation>
    <scope>NUCLEOTIDE SEQUENCE</scope>
    <source>
        <strain evidence="3">Sampled in the wild</strain>
    </source>
</reference>
<dbReference type="EMBL" id="KZ308200">
    <property type="protein sequence ID" value="KAG8224560.1"/>
    <property type="molecule type" value="Genomic_DNA"/>
</dbReference>
<dbReference type="Proteomes" id="UP000792457">
    <property type="component" value="Unassembled WGS sequence"/>
</dbReference>
<organism evidence="3 4">
    <name type="scientific">Ladona fulva</name>
    <name type="common">Scarce chaser dragonfly</name>
    <name type="synonym">Libellula fulva</name>
    <dbReference type="NCBI Taxonomy" id="123851"/>
    <lineage>
        <taxon>Eukaryota</taxon>
        <taxon>Metazoa</taxon>
        <taxon>Ecdysozoa</taxon>
        <taxon>Arthropoda</taxon>
        <taxon>Hexapoda</taxon>
        <taxon>Insecta</taxon>
        <taxon>Pterygota</taxon>
        <taxon>Palaeoptera</taxon>
        <taxon>Odonata</taxon>
        <taxon>Epiprocta</taxon>
        <taxon>Anisoptera</taxon>
        <taxon>Libelluloidea</taxon>
        <taxon>Libellulidae</taxon>
        <taxon>Ladona</taxon>
    </lineage>
</organism>
<keyword evidence="1" id="KW-0175">Coiled coil</keyword>
<feature type="coiled-coil region" evidence="1">
    <location>
        <begin position="169"/>
        <end position="272"/>
    </location>
</feature>